<evidence type="ECO:0000313" key="8">
    <source>
        <dbReference type="Proteomes" id="UP001372338"/>
    </source>
</evidence>
<sequence length="138" mass="15503">MMPASVREDNGGTLPPMGPEAALPPNQSGWKQRIRPTQYTIANNMQNLPRRFVTTCLNTELDTITLRGKKGNGDAVEKVCALYIHAGNHRIMNQWRDFCQEMDIQAGYGLLLEVVNGAQNIVTVEIEDDGDDEWEEEE</sequence>
<dbReference type="EMBL" id="JAYWIO010000006">
    <property type="protein sequence ID" value="KAK7255347.1"/>
    <property type="molecule type" value="Genomic_DNA"/>
</dbReference>
<evidence type="ECO:0000256" key="2">
    <source>
        <dbReference type="ARBA" id="ARBA00023015"/>
    </source>
</evidence>
<feature type="region of interest" description="Disordered" evidence="6">
    <location>
        <begin position="1"/>
        <end position="30"/>
    </location>
</feature>
<organism evidence="7 8">
    <name type="scientific">Crotalaria pallida</name>
    <name type="common">Smooth rattlebox</name>
    <name type="synonym">Crotalaria striata</name>
    <dbReference type="NCBI Taxonomy" id="3830"/>
    <lineage>
        <taxon>Eukaryota</taxon>
        <taxon>Viridiplantae</taxon>
        <taxon>Streptophyta</taxon>
        <taxon>Embryophyta</taxon>
        <taxon>Tracheophyta</taxon>
        <taxon>Spermatophyta</taxon>
        <taxon>Magnoliopsida</taxon>
        <taxon>eudicotyledons</taxon>
        <taxon>Gunneridae</taxon>
        <taxon>Pentapetalae</taxon>
        <taxon>rosids</taxon>
        <taxon>fabids</taxon>
        <taxon>Fabales</taxon>
        <taxon>Fabaceae</taxon>
        <taxon>Papilionoideae</taxon>
        <taxon>50 kb inversion clade</taxon>
        <taxon>genistoids sensu lato</taxon>
        <taxon>core genistoids</taxon>
        <taxon>Crotalarieae</taxon>
        <taxon>Crotalaria</taxon>
    </lineage>
</organism>
<name>A0AAN9ED84_CROPI</name>
<dbReference type="SUPFAM" id="SSF101936">
    <property type="entry name" value="DNA-binding pseudobarrel domain"/>
    <property type="match status" value="1"/>
</dbReference>
<keyword evidence="8" id="KW-1185">Reference proteome</keyword>
<dbReference type="GO" id="GO:0003677">
    <property type="term" value="F:DNA binding"/>
    <property type="evidence" value="ECO:0007669"/>
    <property type="project" value="UniProtKB-KW"/>
</dbReference>
<protein>
    <submittedName>
        <fullName evidence="7">Uncharacterized protein</fullName>
    </submittedName>
</protein>
<evidence type="ECO:0000256" key="1">
    <source>
        <dbReference type="ARBA" id="ARBA00004123"/>
    </source>
</evidence>
<evidence type="ECO:0000256" key="3">
    <source>
        <dbReference type="ARBA" id="ARBA00023125"/>
    </source>
</evidence>
<feature type="compositionally biased region" description="Basic and acidic residues" evidence="6">
    <location>
        <begin position="1"/>
        <end position="10"/>
    </location>
</feature>
<comment type="subcellular location">
    <subcellularLocation>
        <location evidence="1">Nucleus</location>
    </subcellularLocation>
</comment>
<reference evidence="7 8" key="1">
    <citation type="submission" date="2024-01" db="EMBL/GenBank/DDBJ databases">
        <title>The genomes of 5 underutilized Papilionoideae crops provide insights into root nodulation and disease resistanc.</title>
        <authorList>
            <person name="Yuan L."/>
        </authorList>
    </citation>
    <scope>NUCLEOTIDE SEQUENCE [LARGE SCALE GENOMIC DNA]</scope>
    <source>
        <strain evidence="7">ZHUSHIDOU_FW_LH</strain>
        <tissue evidence="7">Leaf</tissue>
    </source>
</reference>
<gene>
    <name evidence="7" type="ORF">RIF29_28755</name>
</gene>
<evidence type="ECO:0000256" key="4">
    <source>
        <dbReference type="ARBA" id="ARBA00023163"/>
    </source>
</evidence>
<dbReference type="InterPro" id="IPR015300">
    <property type="entry name" value="DNA-bd_pseudobarrel_sf"/>
</dbReference>
<proteinExistence type="predicted"/>
<keyword evidence="3" id="KW-0238">DNA-binding</keyword>
<evidence type="ECO:0000256" key="6">
    <source>
        <dbReference type="SAM" id="MobiDB-lite"/>
    </source>
</evidence>
<comment type="caution">
    <text evidence="7">The sequence shown here is derived from an EMBL/GenBank/DDBJ whole genome shotgun (WGS) entry which is preliminary data.</text>
</comment>
<dbReference type="GO" id="GO:0005634">
    <property type="term" value="C:nucleus"/>
    <property type="evidence" value="ECO:0007669"/>
    <property type="project" value="UniProtKB-SubCell"/>
</dbReference>
<evidence type="ECO:0000313" key="7">
    <source>
        <dbReference type="EMBL" id="KAK7255347.1"/>
    </source>
</evidence>
<accession>A0AAN9ED84</accession>
<keyword evidence="5" id="KW-0539">Nucleus</keyword>
<dbReference type="Gene3D" id="2.40.330.10">
    <property type="entry name" value="DNA-binding pseudobarrel domain"/>
    <property type="match status" value="1"/>
</dbReference>
<dbReference type="Proteomes" id="UP001372338">
    <property type="component" value="Unassembled WGS sequence"/>
</dbReference>
<keyword evidence="4" id="KW-0804">Transcription</keyword>
<keyword evidence="2" id="KW-0805">Transcription regulation</keyword>
<evidence type="ECO:0000256" key="5">
    <source>
        <dbReference type="ARBA" id="ARBA00023242"/>
    </source>
</evidence>
<dbReference type="AlphaFoldDB" id="A0AAN9ED84"/>